<proteinExistence type="predicted"/>
<accession>A0ACB6Q8V4</accession>
<comment type="caution">
    <text evidence="1">The sequence shown here is derived from an EMBL/GenBank/DDBJ whole genome shotgun (WGS) entry which is preliminary data.</text>
</comment>
<sequence>MLNLKQWLRLPQMRRKATGRFPIEPPATLRAAARHATALFTYFLSTIYHHAPFFLVALLVACQGRLIRAGNGDTNKGGVA</sequence>
<protein>
    <submittedName>
        <fullName evidence="1">Uncharacterized protein</fullName>
    </submittedName>
</protein>
<evidence type="ECO:0000313" key="2">
    <source>
        <dbReference type="Proteomes" id="UP000799755"/>
    </source>
</evidence>
<dbReference type="Proteomes" id="UP000799755">
    <property type="component" value="Unassembled WGS sequence"/>
</dbReference>
<keyword evidence="2" id="KW-1185">Reference proteome</keyword>
<organism evidence="1 2">
    <name type="scientific">Lindgomyces ingoldianus</name>
    <dbReference type="NCBI Taxonomy" id="673940"/>
    <lineage>
        <taxon>Eukaryota</taxon>
        <taxon>Fungi</taxon>
        <taxon>Dikarya</taxon>
        <taxon>Ascomycota</taxon>
        <taxon>Pezizomycotina</taxon>
        <taxon>Dothideomycetes</taxon>
        <taxon>Pleosporomycetidae</taxon>
        <taxon>Pleosporales</taxon>
        <taxon>Lindgomycetaceae</taxon>
        <taxon>Lindgomyces</taxon>
    </lineage>
</organism>
<reference evidence="1" key="1">
    <citation type="journal article" date="2020" name="Stud. Mycol.">
        <title>101 Dothideomycetes genomes: a test case for predicting lifestyles and emergence of pathogens.</title>
        <authorList>
            <person name="Haridas S."/>
            <person name="Albert R."/>
            <person name="Binder M."/>
            <person name="Bloem J."/>
            <person name="Labutti K."/>
            <person name="Salamov A."/>
            <person name="Andreopoulos B."/>
            <person name="Baker S."/>
            <person name="Barry K."/>
            <person name="Bills G."/>
            <person name="Bluhm B."/>
            <person name="Cannon C."/>
            <person name="Castanera R."/>
            <person name="Culley D."/>
            <person name="Daum C."/>
            <person name="Ezra D."/>
            <person name="Gonzalez J."/>
            <person name="Henrissat B."/>
            <person name="Kuo A."/>
            <person name="Liang C."/>
            <person name="Lipzen A."/>
            <person name="Lutzoni F."/>
            <person name="Magnuson J."/>
            <person name="Mondo S."/>
            <person name="Nolan M."/>
            <person name="Ohm R."/>
            <person name="Pangilinan J."/>
            <person name="Park H.-J."/>
            <person name="Ramirez L."/>
            <person name="Alfaro M."/>
            <person name="Sun H."/>
            <person name="Tritt A."/>
            <person name="Yoshinaga Y."/>
            <person name="Zwiers L.-H."/>
            <person name="Turgeon B."/>
            <person name="Goodwin S."/>
            <person name="Spatafora J."/>
            <person name="Crous P."/>
            <person name="Grigoriev I."/>
        </authorList>
    </citation>
    <scope>NUCLEOTIDE SEQUENCE</scope>
    <source>
        <strain evidence="1">ATCC 200398</strain>
    </source>
</reference>
<gene>
    <name evidence="1" type="ORF">BDR25DRAFT_108751</name>
</gene>
<name>A0ACB6Q8V4_9PLEO</name>
<dbReference type="EMBL" id="MU003550">
    <property type="protein sequence ID" value="KAF2463469.1"/>
    <property type="molecule type" value="Genomic_DNA"/>
</dbReference>
<evidence type="ECO:0000313" key="1">
    <source>
        <dbReference type="EMBL" id="KAF2463469.1"/>
    </source>
</evidence>